<dbReference type="Gene3D" id="1.10.10.60">
    <property type="entry name" value="Homeodomain-like"/>
    <property type="match status" value="1"/>
</dbReference>
<dbReference type="InterPro" id="IPR009057">
    <property type="entry name" value="Homeodomain-like_sf"/>
</dbReference>
<evidence type="ECO:0000259" key="3">
    <source>
        <dbReference type="PROSITE" id="PS51293"/>
    </source>
</evidence>
<dbReference type="GO" id="GO:0005634">
    <property type="term" value="C:nucleus"/>
    <property type="evidence" value="ECO:0007669"/>
    <property type="project" value="UniProtKB-SubCell"/>
</dbReference>
<feature type="compositionally biased region" description="Polar residues" evidence="2">
    <location>
        <begin position="1"/>
        <end position="10"/>
    </location>
</feature>
<protein>
    <recommendedName>
        <fullName evidence="3">SANT domain-containing protein</fullName>
    </recommendedName>
</protein>
<dbReference type="Proteomes" id="UP000249218">
    <property type="component" value="Unassembled WGS sequence"/>
</dbReference>
<dbReference type="InterPro" id="IPR017884">
    <property type="entry name" value="SANT_dom"/>
</dbReference>
<dbReference type="InterPro" id="IPR001005">
    <property type="entry name" value="SANT/Myb"/>
</dbReference>
<organism evidence="4 5">
    <name type="scientific">Helicoverpa armigera</name>
    <name type="common">Cotton bollworm</name>
    <name type="synonym">Heliothis armigera</name>
    <dbReference type="NCBI Taxonomy" id="29058"/>
    <lineage>
        <taxon>Eukaryota</taxon>
        <taxon>Metazoa</taxon>
        <taxon>Ecdysozoa</taxon>
        <taxon>Arthropoda</taxon>
        <taxon>Hexapoda</taxon>
        <taxon>Insecta</taxon>
        <taxon>Pterygota</taxon>
        <taxon>Neoptera</taxon>
        <taxon>Endopterygota</taxon>
        <taxon>Lepidoptera</taxon>
        <taxon>Glossata</taxon>
        <taxon>Ditrysia</taxon>
        <taxon>Noctuoidea</taxon>
        <taxon>Noctuidae</taxon>
        <taxon>Heliothinae</taxon>
        <taxon>Helicoverpa</taxon>
    </lineage>
</organism>
<sequence>MDSPSTSSAQNEKEQPEKSIEDDAIKNWTQKERFHLLQGIKDCGRRDIEKIQEYVVTKTCEETKIAVEYFTKKALEHPLFVEKQQEAKQKPAKKHQAPLTGWVKLLTDSLNINELSTETATAVRMIADLENFPAPECTDNIDFRQVYHQIANAMEGKPVNLDLATSAVLRKCFIETALSSKAFIKTAAYKYLINNVDLSDREINTFPRPTEDQELGILRHLASQRSYNPLKVPEDFLKPSCEVKYEDESLDNA</sequence>
<dbReference type="OrthoDB" id="8186615at2759"/>
<evidence type="ECO:0000313" key="4">
    <source>
        <dbReference type="EMBL" id="PZC70668.1"/>
    </source>
</evidence>
<keyword evidence="5" id="KW-1185">Reference proteome</keyword>
<evidence type="ECO:0000256" key="2">
    <source>
        <dbReference type="SAM" id="MobiDB-lite"/>
    </source>
</evidence>
<feature type="domain" description="SANT" evidence="3">
    <location>
        <begin position="23"/>
        <end position="78"/>
    </location>
</feature>
<evidence type="ECO:0000256" key="1">
    <source>
        <dbReference type="ARBA" id="ARBA00004123"/>
    </source>
</evidence>
<dbReference type="AlphaFoldDB" id="A0A2W1B3G5"/>
<feature type="region of interest" description="Disordered" evidence="2">
    <location>
        <begin position="1"/>
        <end position="25"/>
    </location>
</feature>
<dbReference type="EMBL" id="KZ150499">
    <property type="protein sequence ID" value="PZC70668.1"/>
    <property type="molecule type" value="Genomic_DNA"/>
</dbReference>
<proteinExistence type="predicted"/>
<dbReference type="CDD" id="cd00167">
    <property type="entry name" value="SANT"/>
    <property type="match status" value="1"/>
</dbReference>
<reference evidence="4 5" key="1">
    <citation type="journal article" date="2017" name="BMC Biol.">
        <title>Genomic innovations, transcriptional plasticity and gene loss underlying the evolution and divergence of two highly polyphagous and invasive Helicoverpa pest species.</title>
        <authorList>
            <person name="Pearce S.L."/>
            <person name="Clarke D.F."/>
            <person name="East P.D."/>
            <person name="Elfekih S."/>
            <person name="Gordon K.H."/>
            <person name="Jermiin L.S."/>
            <person name="McGaughran A."/>
            <person name="Oakeshott J.G."/>
            <person name="Papanikolaou A."/>
            <person name="Perera O.P."/>
            <person name="Rane R.V."/>
            <person name="Richards S."/>
            <person name="Tay W.T."/>
            <person name="Walsh T.K."/>
            <person name="Anderson A."/>
            <person name="Anderson C.J."/>
            <person name="Asgari S."/>
            <person name="Board P.G."/>
            <person name="Bretschneider A."/>
            <person name="Campbell P.M."/>
            <person name="Chertemps T."/>
            <person name="Christeller J.T."/>
            <person name="Coppin C.W."/>
            <person name="Downes S.J."/>
            <person name="Duan G."/>
            <person name="Farnsworth C.A."/>
            <person name="Good R.T."/>
            <person name="Han L.B."/>
            <person name="Han Y.C."/>
            <person name="Hatje K."/>
            <person name="Horne I."/>
            <person name="Huang Y.P."/>
            <person name="Hughes D.S."/>
            <person name="Jacquin-Joly E."/>
            <person name="James W."/>
            <person name="Jhangiani S."/>
            <person name="Kollmar M."/>
            <person name="Kuwar S.S."/>
            <person name="Li S."/>
            <person name="Liu N.Y."/>
            <person name="Maibeche M.T."/>
            <person name="Miller J.R."/>
            <person name="Montagne N."/>
            <person name="Perry T."/>
            <person name="Qu J."/>
            <person name="Song S.V."/>
            <person name="Sutton G.G."/>
            <person name="Vogel H."/>
            <person name="Walenz B.P."/>
            <person name="Xu W."/>
            <person name="Zhang H.J."/>
            <person name="Zou Z."/>
            <person name="Batterham P."/>
            <person name="Edwards O.R."/>
            <person name="Feyereisen R."/>
            <person name="Gibbs R.A."/>
            <person name="Heckel D.G."/>
            <person name="McGrath A."/>
            <person name="Robin C."/>
            <person name="Scherer S.E."/>
            <person name="Worley K.C."/>
            <person name="Wu Y.D."/>
        </authorList>
    </citation>
    <scope>NUCLEOTIDE SEQUENCE [LARGE SCALE GENOMIC DNA]</scope>
    <source>
        <strain evidence="4">Harm_GR_Male_#8</strain>
        <tissue evidence="4">Whole organism</tissue>
    </source>
</reference>
<dbReference type="SUPFAM" id="SSF46689">
    <property type="entry name" value="Homeodomain-like"/>
    <property type="match status" value="1"/>
</dbReference>
<feature type="compositionally biased region" description="Basic and acidic residues" evidence="2">
    <location>
        <begin position="11"/>
        <end position="25"/>
    </location>
</feature>
<name>A0A2W1B3G5_HELAM</name>
<dbReference type="PROSITE" id="PS51293">
    <property type="entry name" value="SANT"/>
    <property type="match status" value="1"/>
</dbReference>
<gene>
    <name evidence="4" type="primary">HaOG215304</name>
    <name evidence="4" type="ORF">B5X24_HaOG215304</name>
</gene>
<evidence type="ECO:0000313" key="5">
    <source>
        <dbReference type="Proteomes" id="UP000249218"/>
    </source>
</evidence>
<accession>A0A2W1B3G5</accession>
<comment type="subcellular location">
    <subcellularLocation>
        <location evidence="1">Nucleus</location>
    </subcellularLocation>
</comment>